<evidence type="ECO:0000313" key="14">
    <source>
        <dbReference type="RefSeq" id="XP_010920345.2"/>
    </source>
</evidence>
<keyword evidence="10 12" id="KW-0472">Membrane</keyword>
<evidence type="ECO:0000256" key="3">
    <source>
        <dbReference type="ARBA" id="ARBA00022617"/>
    </source>
</evidence>
<dbReference type="GO" id="GO:0005506">
    <property type="term" value="F:iron ion binding"/>
    <property type="evidence" value="ECO:0007669"/>
    <property type="project" value="InterPro"/>
</dbReference>
<keyword evidence="8 11" id="KW-0408">Iron</keyword>
<dbReference type="SUPFAM" id="SSF48264">
    <property type="entry name" value="Cytochrome P450"/>
    <property type="match status" value="1"/>
</dbReference>
<evidence type="ECO:0000256" key="12">
    <source>
        <dbReference type="SAM" id="Phobius"/>
    </source>
</evidence>
<evidence type="ECO:0000256" key="9">
    <source>
        <dbReference type="ARBA" id="ARBA00023033"/>
    </source>
</evidence>
<evidence type="ECO:0000256" key="1">
    <source>
        <dbReference type="ARBA" id="ARBA00004370"/>
    </source>
</evidence>
<evidence type="ECO:0000313" key="13">
    <source>
        <dbReference type="Proteomes" id="UP000504607"/>
    </source>
</evidence>
<keyword evidence="6 12" id="KW-1133">Transmembrane helix</keyword>
<feature type="transmembrane region" description="Helical" evidence="12">
    <location>
        <begin position="6"/>
        <end position="28"/>
    </location>
</feature>
<keyword evidence="3 11" id="KW-0349">Heme</keyword>
<dbReference type="PRINTS" id="PR00463">
    <property type="entry name" value="EP450I"/>
</dbReference>
<keyword evidence="9" id="KW-0503">Monooxygenase</keyword>
<dbReference type="GO" id="GO:0016020">
    <property type="term" value="C:membrane"/>
    <property type="evidence" value="ECO:0007669"/>
    <property type="project" value="UniProtKB-SubCell"/>
</dbReference>
<keyword evidence="4 12" id="KW-0812">Transmembrane</keyword>
<dbReference type="PANTHER" id="PTHR24282:SF211">
    <property type="entry name" value="CYTOCHROME P450-RELATED"/>
    <property type="match status" value="1"/>
</dbReference>
<proteinExistence type="inferred from homology"/>
<evidence type="ECO:0000256" key="6">
    <source>
        <dbReference type="ARBA" id="ARBA00022989"/>
    </source>
</evidence>
<keyword evidence="5 11" id="KW-0479">Metal-binding</keyword>
<sequence>MDLVNLVYLSSGILMLWMLSRALLVVWWNPLRIQKHFLDQGIRGPGYKPLFGNLREIAQIHRQVKRSPPLPPPSENKSHHYMAERIFPYVPFWSIKYGKNFLLWIGPSPFLVVTDPELIKRMFNDPYHYFITANPALHRALGQSLPLSEGDEWANKRRLLNPLFNMEALKDMSQIIAKATTKMVDRWSKFIKLNDWEVDVQHEFEELAQNIAAIIIFGKSAELGKRVGHLQMKLQDVTSKVLRVAYIPGSRFIPNPLTSKCVWLRKEADKLIKELIKSRYSSKDEQENDFLGFLLSSTLTQKQIEDECKVFSTAGYETISIALSWAFILLGTHTEWQDKAREEIDEVLKGNQPSFEILGRLKMVNMIVNETLRMYPPAPIVARQAEEDIRLEGVDIPGGTTFLMPILAIHYDKELWGDNAAEFDPSRFAEGASKSSRHPKAFMPFTYGPRMCLGMNFALLEIRLVLATILQKFTFVTSPIYKHDPLYTLTMKPGKGAQVIFKKI</sequence>
<dbReference type="Gene3D" id="1.10.630.10">
    <property type="entry name" value="Cytochrome P450"/>
    <property type="match status" value="1"/>
</dbReference>
<reference evidence="14" key="1">
    <citation type="submission" date="2025-08" db="UniProtKB">
        <authorList>
            <consortium name="RefSeq"/>
        </authorList>
    </citation>
    <scope>IDENTIFICATION</scope>
</reference>
<feature type="binding site" description="axial binding residue" evidence="11">
    <location>
        <position position="452"/>
    </location>
    <ligand>
        <name>heme</name>
        <dbReference type="ChEBI" id="CHEBI:30413"/>
    </ligand>
    <ligandPart>
        <name>Fe</name>
        <dbReference type="ChEBI" id="CHEBI:18248"/>
    </ligandPart>
</feature>
<dbReference type="InterPro" id="IPR002401">
    <property type="entry name" value="Cyt_P450_E_grp-I"/>
</dbReference>
<comment type="similarity">
    <text evidence="2">Belongs to the cytochrome P450 family.</text>
</comment>
<accession>A0A6I9R4A2</accession>
<protein>
    <submittedName>
        <fullName evidence="14">Cytochrome P450 734A6</fullName>
    </submittedName>
</protein>
<keyword evidence="7" id="KW-0560">Oxidoreductase</keyword>
<dbReference type="InterPro" id="IPR050665">
    <property type="entry name" value="Cytochrome_P450_Monooxygen"/>
</dbReference>
<organism evidence="13 14">
    <name type="scientific">Elaeis guineensis var. tenera</name>
    <name type="common">Oil palm</name>
    <dbReference type="NCBI Taxonomy" id="51953"/>
    <lineage>
        <taxon>Eukaryota</taxon>
        <taxon>Viridiplantae</taxon>
        <taxon>Streptophyta</taxon>
        <taxon>Embryophyta</taxon>
        <taxon>Tracheophyta</taxon>
        <taxon>Spermatophyta</taxon>
        <taxon>Magnoliopsida</taxon>
        <taxon>Liliopsida</taxon>
        <taxon>Arecaceae</taxon>
        <taxon>Arecoideae</taxon>
        <taxon>Cocoseae</taxon>
        <taxon>Elaeidinae</taxon>
        <taxon>Elaeis</taxon>
    </lineage>
</organism>
<evidence type="ECO:0000256" key="11">
    <source>
        <dbReference type="PIRSR" id="PIRSR602401-1"/>
    </source>
</evidence>
<dbReference type="InterPro" id="IPR036396">
    <property type="entry name" value="Cyt_P450_sf"/>
</dbReference>
<dbReference type="PANTHER" id="PTHR24282">
    <property type="entry name" value="CYTOCHROME P450 FAMILY MEMBER"/>
    <property type="match status" value="1"/>
</dbReference>
<dbReference type="Proteomes" id="UP000504607">
    <property type="component" value="Chromosome 4"/>
</dbReference>
<comment type="subcellular location">
    <subcellularLocation>
        <location evidence="1">Membrane</location>
    </subcellularLocation>
</comment>
<evidence type="ECO:0000256" key="2">
    <source>
        <dbReference type="ARBA" id="ARBA00010617"/>
    </source>
</evidence>
<dbReference type="GO" id="GO:0016705">
    <property type="term" value="F:oxidoreductase activity, acting on paired donors, with incorporation or reduction of molecular oxygen"/>
    <property type="evidence" value="ECO:0007669"/>
    <property type="project" value="InterPro"/>
</dbReference>
<dbReference type="InterPro" id="IPR001128">
    <property type="entry name" value="Cyt_P450"/>
</dbReference>
<dbReference type="GO" id="GO:0020037">
    <property type="term" value="F:heme binding"/>
    <property type="evidence" value="ECO:0007669"/>
    <property type="project" value="InterPro"/>
</dbReference>
<dbReference type="PRINTS" id="PR00385">
    <property type="entry name" value="P450"/>
</dbReference>
<dbReference type="RefSeq" id="XP_010920345.2">
    <property type="nucleotide sequence ID" value="XM_010922043.3"/>
</dbReference>
<comment type="cofactor">
    <cofactor evidence="11">
        <name>heme</name>
        <dbReference type="ChEBI" id="CHEBI:30413"/>
    </cofactor>
</comment>
<dbReference type="Pfam" id="PF00067">
    <property type="entry name" value="p450"/>
    <property type="match status" value="1"/>
</dbReference>
<evidence type="ECO:0000256" key="8">
    <source>
        <dbReference type="ARBA" id="ARBA00023004"/>
    </source>
</evidence>
<evidence type="ECO:0000256" key="10">
    <source>
        <dbReference type="ARBA" id="ARBA00023136"/>
    </source>
</evidence>
<dbReference type="GO" id="GO:0006629">
    <property type="term" value="P:lipid metabolic process"/>
    <property type="evidence" value="ECO:0007669"/>
    <property type="project" value="UniProtKB-ARBA"/>
</dbReference>
<dbReference type="OrthoDB" id="1470350at2759"/>
<name>A0A6I9R4A2_ELAGV</name>
<dbReference type="GO" id="GO:0004497">
    <property type="term" value="F:monooxygenase activity"/>
    <property type="evidence" value="ECO:0007669"/>
    <property type="project" value="UniProtKB-KW"/>
</dbReference>
<evidence type="ECO:0000256" key="4">
    <source>
        <dbReference type="ARBA" id="ARBA00022692"/>
    </source>
</evidence>
<keyword evidence="13" id="KW-1185">Reference proteome</keyword>
<evidence type="ECO:0000256" key="7">
    <source>
        <dbReference type="ARBA" id="ARBA00023002"/>
    </source>
</evidence>
<evidence type="ECO:0000256" key="5">
    <source>
        <dbReference type="ARBA" id="ARBA00022723"/>
    </source>
</evidence>
<dbReference type="AlphaFoldDB" id="A0A6I9R4A2"/>
<dbReference type="InParanoid" id="A0A6I9R4A2"/>
<gene>
    <name evidence="14" type="primary">LOC105044217</name>
</gene>